<dbReference type="InterPro" id="IPR029063">
    <property type="entry name" value="SAM-dependent_MTases_sf"/>
</dbReference>
<organism evidence="1 2">
    <name type="scientific">Stachybotrys elegans</name>
    <dbReference type="NCBI Taxonomy" id="80388"/>
    <lineage>
        <taxon>Eukaryota</taxon>
        <taxon>Fungi</taxon>
        <taxon>Dikarya</taxon>
        <taxon>Ascomycota</taxon>
        <taxon>Pezizomycotina</taxon>
        <taxon>Sordariomycetes</taxon>
        <taxon>Hypocreomycetidae</taxon>
        <taxon>Hypocreales</taxon>
        <taxon>Stachybotryaceae</taxon>
        <taxon>Stachybotrys</taxon>
    </lineage>
</organism>
<dbReference type="Gene3D" id="3.40.50.150">
    <property type="entry name" value="Vaccinia Virus protein VP39"/>
    <property type="match status" value="1"/>
</dbReference>
<dbReference type="GO" id="GO:0008168">
    <property type="term" value="F:methyltransferase activity"/>
    <property type="evidence" value="ECO:0007669"/>
    <property type="project" value="UniProtKB-KW"/>
</dbReference>
<gene>
    <name evidence="1" type="ORF">B0I35DRAFT_414646</name>
</gene>
<name>A0A8K0SIG2_9HYPO</name>
<dbReference type="EMBL" id="JAGPNK010000025">
    <property type="protein sequence ID" value="KAH7304167.1"/>
    <property type="molecule type" value="Genomic_DNA"/>
</dbReference>
<reference evidence="1" key="1">
    <citation type="journal article" date="2021" name="Nat. Commun.">
        <title>Genetic determinants of endophytism in the Arabidopsis root mycobiome.</title>
        <authorList>
            <person name="Mesny F."/>
            <person name="Miyauchi S."/>
            <person name="Thiergart T."/>
            <person name="Pickel B."/>
            <person name="Atanasova L."/>
            <person name="Karlsson M."/>
            <person name="Huettel B."/>
            <person name="Barry K.W."/>
            <person name="Haridas S."/>
            <person name="Chen C."/>
            <person name="Bauer D."/>
            <person name="Andreopoulos W."/>
            <person name="Pangilinan J."/>
            <person name="LaButti K."/>
            <person name="Riley R."/>
            <person name="Lipzen A."/>
            <person name="Clum A."/>
            <person name="Drula E."/>
            <person name="Henrissat B."/>
            <person name="Kohler A."/>
            <person name="Grigoriev I.V."/>
            <person name="Martin F.M."/>
            <person name="Hacquard S."/>
        </authorList>
    </citation>
    <scope>NUCLEOTIDE SEQUENCE</scope>
    <source>
        <strain evidence="1">MPI-CAGE-CH-0235</strain>
    </source>
</reference>
<keyword evidence="1" id="KW-0489">Methyltransferase</keyword>
<dbReference type="SUPFAM" id="SSF53335">
    <property type="entry name" value="S-adenosyl-L-methionine-dependent methyltransferases"/>
    <property type="match status" value="1"/>
</dbReference>
<sequence>MSEDAPEYILPEPAKEVERLTEQDAVITYHMGGKRILAPLDLSQPGLQILDSGTADGLWLREIQPLLVEPYSLRGFDIMPSFFPSETPPHTTLEIHDITEPWPEQLHGQFDLVHQRATLLGGGMKSSARECVRLLVKLVKPGGWIQLGENDVSKPVHGGPAMHHVWQALAVWFDTASRGDGQFASKMASWLLEEGFENVREEYINIDIGPRCKDPEWGARSAKVMLNAAVGVVGAIPMLKAEIAPEVVEKLPERVTEEWVKDGATYGFIYVVGQKPLACRG</sequence>
<protein>
    <submittedName>
        <fullName evidence="1">Methyltransferase SirN-like protein</fullName>
    </submittedName>
</protein>
<accession>A0A8K0SIG2</accession>
<comment type="caution">
    <text evidence="1">The sequence shown here is derived from an EMBL/GenBank/DDBJ whole genome shotgun (WGS) entry which is preliminary data.</text>
</comment>
<keyword evidence="1" id="KW-0808">Transferase</keyword>
<proteinExistence type="predicted"/>
<dbReference type="AlphaFoldDB" id="A0A8K0SIG2"/>
<dbReference type="Proteomes" id="UP000813444">
    <property type="component" value="Unassembled WGS sequence"/>
</dbReference>
<dbReference type="OrthoDB" id="184880at2759"/>
<keyword evidence="2" id="KW-1185">Reference proteome</keyword>
<evidence type="ECO:0000313" key="1">
    <source>
        <dbReference type="EMBL" id="KAH7304167.1"/>
    </source>
</evidence>
<dbReference type="GO" id="GO:0032259">
    <property type="term" value="P:methylation"/>
    <property type="evidence" value="ECO:0007669"/>
    <property type="project" value="UniProtKB-KW"/>
</dbReference>
<evidence type="ECO:0000313" key="2">
    <source>
        <dbReference type="Proteomes" id="UP000813444"/>
    </source>
</evidence>